<proteinExistence type="predicted"/>
<keyword evidence="4" id="KW-1185">Reference proteome</keyword>
<organism evidence="3 4">
    <name type="scientific">Nocardioides soli</name>
    <dbReference type="NCBI Taxonomy" id="1036020"/>
    <lineage>
        <taxon>Bacteria</taxon>
        <taxon>Bacillati</taxon>
        <taxon>Actinomycetota</taxon>
        <taxon>Actinomycetes</taxon>
        <taxon>Propionibacteriales</taxon>
        <taxon>Nocardioidaceae</taxon>
        <taxon>Nocardioides</taxon>
    </lineage>
</organism>
<evidence type="ECO:0000259" key="2">
    <source>
        <dbReference type="SMART" id="SM00382"/>
    </source>
</evidence>
<comment type="caution">
    <text evidence="3">The sequence shown here is derived from an EMBL/GenBank/DDBJ whole genome shotgun (WGS) entry which is preliminary data.</text>
</comment>
<gene>
    <name evidence="3" type="ORF">FHU40_004826</name>
</gene>
<protein>
    <recommendedName>
        <fullName evidence="2">AAA+ ATPase domain-containing protein</fullName>
    </recommendedName>
</protein>
<dbReference type="EMBL" id="JACHWR010000004">
    <property type="protein sequence ID" value="MBB3044973.1"/>
    <property type="molecule type" value="Genomic_DNA"/>
</dbReference>
<dbReference type="Gene3D" id="3.40.50.300">
    <property type="entry name" value="P-loop containing nucleotide triphosphate hydrolases"/>
    <property type="match status" value="1"/>
</dbReference>
<dbReference type="AlphaFoldDB" id="A0A7W4Z3E5"/>
<feature type="transmembrane region" description="Helical" evidence="1">
    <location>
        <begin position="80"/>
        <end position="100"/>
    </location>
</feature>
<dbReference type="PANTHER" id="PTHR42957">
    <property type="entry name" value="HELICASE MJ1565-RELATED"/>
    <property type="match status" value="1"/>
</dbReference>
<reference evidence="3 4" key="1">
    <citation type="submission" date="2020-08" db="EMBL/GenBank/DDBJ databases">
        <title>Sequencing the genomes of 1000 actinobacteria strains.</title>
        <authorList>
            <person name="Klenk H.-P."/>
        </authorList>
    </citation>
    <scope>NUCLEOTIDE SEQUENCE [LARGE SCALE GENOMIC DNA]</scope>
    <source>
        <strain evidence="3 4">DSM 105498</strain>
    </source>
</reference>
<feature type="transmembrane region" description="Helical" evidence="1">
    <location>
        <begin position="121"/>
        <end position="141"/>
    </location>
</feature>
<sequence length="596" mass="62809">MTARERLIPALLGMLLFVGLGREVDSHFWTAWWFYVGLGIAVAVVFVEPFYGRAQDAIVAAVGGVGAWASADQGPVEGLWTAYLVFCAVLLVCGGYAALASEGETRATQVTKLAANHASKVFGRAAAVGGAALTIEVVALARTGDSNYIDLAFATGLLLACVTPNWAKALRVASGRGDDSSTAVAATGPRLLLVQSSGAWQRGERVLVRGSVGSAAAWVVGAYPSRAGRQVELALEKDVDEVCAQASAIVTLEPAAEAASELIGLAGPGSTDTRVSFSPMVDLRVGESVQLGSGHGIALYQVTSLGLDRETRGSASAVLPHAAALLVGRPEAGSVVTRPRLPQPHEPLVRAQLPPQPVPTGYTRLGVLRGTEIEIGVNHEISHTGHFAVLGMSGMGKTTAALALCRALSTTSCVIALDTTGEYRNRQGIPVHIPGSPPDPGFWVHEPTGEPSAAAKKYIETTMTEANAEYVVGTPSQRVLLLEEAHGFVPEGNISTFAQRDATAESTRFIMQARKFELRFVMVSQRTAVVSKSALSQCENYVVLRTTDETSLTYLEAVMGREAREVMPRLQRYEAVCMGPAFNADGPVIIGLDPPP</sequence>
<dbReference type="InterPro" id="IPR027417">
    <property type="entry name" value="P-loop_NTPase"/>
</dbReference>
<feature type="transmembrane region" description="Helical" evidence="1">
    <location>
        <begin position="31"/>
        <end position="50"/>
    </location>
</feature>
<evidence type="ECO:0000313" key="4">
    <source>
        <dbReference type="Proteomes" id="UP000589626"/>
    </source>
</evidence>
<keyword evidence="1" id="KW-0472">Membrane</keyword>
<dbReference type="InterPro" id="IPR008571">
    <property type="entry name" value="HerA-like"/>
</dbReference>
<evidence type="ECO:0000313" key="3">
    <source>
        <dbReference type="EMBL" id="MBB3044973.1"/>
    </source>
</evidence>
<dbReference type="SUPFAM" id="SSF52540">
    <property type="entry name" value="P-loop containing nucleoside triphosphate hydrolases"/>
    <property type="match status" value="1"/>
</dbReference>
<keyword evidence="1" id="KW-0812">Transmembrane</keyword>
<evidence type="ECO:0000256" key="1">
    <source>
        <dbReference type="SAM" id="Phobius"/>
    </source>
</evidence>
<dbReference type="Pfam" id="PF01935">
    <property type="entry name" value="DUF87"/>
    <property type="match status" value="1"/>
</dbReference>
<feature type="domain" description="AAA+ ATPase" evidence="2">
    <location>
        <begin position="383"/>
        <end position="534"/>
    </location>
</feature>
<accession>A0A7W4Z3E5</accession>
<feature type="transmembrane region" description="Helical" evidence="1">
    <location>
        <begin position="57"/>
        <end position="74"/>
    </location>
</feature>
<dbReference type="InterPro" id="IPR002789">
    <property type="entry name" value="HerA_central"/>
</dbReference>
<dbReference type="InterPro" id="IPR003593">
    <property type="entry name" value="AAA+_ATPase"/>
</dbReference>
<dbReference type="PANTHER" id="PTHR42957:SF1">
    <property type="entry name" value="HELICASE MJ1565-RELATED"/>
    <property type="match status" value="1"/>
</dbReference>
<dbReference type="SMART" id="SM00382">
    <property type="entry name" value="AAA"/>
    <property type="match status" value="1"/>
</dbReference>
<keyword evidence="1" id="KW-1133">Transmembrane helix</keyword>
<dbReference type="Proteomes" id="UP000589626">
    <property type="component" value="Unassembled WGS sequence"/>
</dbReference>
<dbReference type="RefSeq" id="WP_183594970.1">
    <property type="nucleotide sequence ID" value="NZ_JACHWR010000004.1"/>
</dbReference>
<name>A0A7W4Z3E5_9ACTN</name>